<dbReference type="EMBL" id="CAXLJM020000049">
    <property type="protein sequence ID" value="CAL8113050.1"/>
    <property type="molecule type" value="Genomic_DNA"/>
</dbReference>
<dbReference type="PROSITE" id="PS51800">
    <property type="entry name" value="ZF_CHHC_U11_48K"/>
    <property type="match status" value="1"/>
</dbReference>
<evidence type="ECO:0000256" key="1">
    <source>
        <dbReference type="ARBA" id="ARBA00022723"/>
    </source>
</evidence>
<evidence type="ECO:0000313" key="6">
    <source>
        <dbReference type="EMBL" id="CAL8113050.1"/>
    </source>
</evidence>
<comment type="caution">
    <text evidence="6">The sequence shown here is derived from an EMBL/GenBank/DDBJ whole genome shotgun (WGS) entry which is preliminary data.</text>
</comment>
<evidence type="ECO:0000313" key="7">
    <source>
        <dbReference type="Proteomes" id="UP001642540"/>
    </source>
</evidence>
<reference evidence="6 7" key="1">
    <citation type="submission" date="2024-08" db="EMBL/GenBank/DDBJ databases">
        <authorList>
            <person name="Cucini C."/>
            <person name="Frati F."/>
        </authorList>
    </citation>
    <scope>NUCLEOTIDE SEQUENCE [LARGE SCALE GENOMIC DNA]</scope>
</reference>
<proteinExistence type="predicted"/>
<gene>
    <name evidence="6" type="ORF">ODALV1_LOCUS15895</name>
</gene>
<protein>
    <recommendedName>
        <fullName evidence="5">CHHC U11-48K-type domain-containing protein</fullName>
    </recommendedName>
</protein>
<keyword evidence="7" id="KW-1185">Reference proteome</keyword>
<dbReference type="Proteomes" id="UP001642540">
    <property type="component" value="Unassembled WGS sequence"/>
</dbReference>
<evidence type="ECO:0000256" key="3">
    <source>
        <dbReference type="ARBA" id="ARBA00022833"/>
    </source>
</evidence>
<evidence type="ECO:0000259" key="5">
    <source>
        <dbReference type="PROSITE" id="PS51800"/>
    </source>
</evidence>
<sequence length="182" mass="20363">MAYPRPFDVDLSMGTVPEGRGTQLHGINNMLVCTYDESHLVSGGRYFSHIEECRKAYLERGEPGKMMQCPFRSSHHVAAQVMDKHIQLCDGYYEWQMLNQEDPPSMKTDDETCSVETSTTVDEKESVKDAEGAIGGSVQDDKIDKQSRSRTDSYHSVNVASGEDTAESFVSASDFYSDTDEH</sequence>
<evidence type="ECO:0000256" key="4">
    <source>
        <dbReference type="SAM" id="MobiDB-lite"/>
    </source>
</evidence>
<dbReference type="InterPro" id="IPR022776">
    <property type="entry name" value="TRM13/UPF0224_CHHC_Znf_dom"/>
</dbReference>
<evidence type="ECO:0000256" key="2">
    <source>
        <dbReference type="ARBA" id="ARBA00022771"/>
    </source>
</evidence>
<accession>A0ABP1QWJ5</accession>
<feature type="compositionally biased region" description="Basic and acidic residues" evidence="4">
    <location>
        <begin position="139"/>
        <end position="153"/>
    </location>
</feature>
<organism evidence="6 7">
    <name type="scientific">Orchesella dallaii</name>
    <dbReference type="NCBI Taxonomy" id="48710"/>
    <lineage>
        <taxon>Eukaryota</taxon>
        <taxon>Metazoa</taxon>
        <taxon>Ecdysozoa</taxon>
        <taxon>Arthropoda</taxon>
        <taxon>Hexapoda</taxon>
        <taxon>Collembola</taxon>
        <taxon>Entomobryomorpha</taxon>
        <taxon>Entomobryoidea</taxon>
        <taxon>Orchesellidae</taxon>
        <taxon>Orchesellinae</taxon>
        <taxon>Orchesella</taxon>
    </lineage>
</organism>
<keyword evidence="3" id="KW-0862">Zinc</keyword>
<keyword evidence="1" id="KW-0479">Metal-binding</keyword>
<feature type="compositionally biased region" description="Basic and acidic residues" evidence="4">
    <location>
        <begin position="121"/>
        <end position="131"/>
    </location>
</feature>
<name>A0ABP1QWJ5_9HEXA</name>
<feature type="domain" description="CHHC U11-48K-type" evidence="5">
    <location>
        <begin position="30"/>
        <end position="57"/>
    </location>
</feature>
<feature type="region of interest" description="Disordered" evidence="4">
    <location>
        <begin position="101"/>
        <end position="182"/>
    </location>
</feature>
<keyword evidence="2" id="KW-0863">Zinc-finger</keyword>